<comment type="caution">
    <text evidence="1">The sequence shown here is derived from an EMBL/GenBank/DDBJ whole genome shotgun (WGS) entry which is preliminary data.</text>
</comment>
<dbReference type="Proteomes" id="UP000789572">
    <property type="component" value="Unassembled WGS sequence"/>
</dbReference>
<evidence type="ECO:0000313" key="1">
    <source>
        <dbReference type="EMBL" id="CAG8669214.1"/>
    </source>
</evidence>
<name>A0A9N9HAE2_9GLOM</name>
<gene>
    <name evidence="1" type="ORF">POCULU_LOCUS10871</name>
</gene>
<sequence>PLIGQRRLLLCKVMEVLDSGWYRLGCLGILDTHYQAADIEAVEAAYGGLDGISETTISLTVLIGDKA</sequence>
<reference evidence="1" key="1">
    <citation type="submission" date="2021-06" db="EMBL/GenBank/DDBJ databases">
        <authorList>
            <person name="Kallberg Y."/>
            <person name="Tangrot J."/>
            <person name="Rosling A."/>
        </authorList>
    </citation>
    <scope>NUCLEOTIDE SEQUENCE</scope>
    <source>
        <strain evidence="1">IA702</strain>
    </source>
</reference>
<feature type="non-terminal residue" evidence="1">
    <location>
        <position position="1"/>
    </location>
</feature>
<dbReference type="EMBL" id="CAJVPJ010006510">
    <property type="protein sequence ID" value="CAG8669214.1"/>
    <property type="molecule type" value="Genomic_DNA"/>
</dbReference>
<keyword evidence="2" id="KW-1185">Reference proteome</keyword>
<dbReference type="OrthoDB" id="2448604at2759"/>
<protein>
    <submittedName>
        <fullName evidence="1">9287_t:CDS:1</fullName>
    </submittedName>
</protein>
<dbReference type="AlphaFoldDB" id="A0A9N9HAE2"/>
<organism evidence="1 2">
    <name type="scientific">Paraglomus occultum</name>
    <dbReference type="NCBI Taxonomy" id="144539"/>
    <lineage>
        <taxon>Eukaryota</taxon>
        <taxon>Fungi</taxon>
        <taxon>Fungi incertae sedis</taxon>
        <taxon>Mucoromycota</taxon>
        <taxon>Glomeromycotina</taxon>
        <taxon>Glomeromycetes</taxon>
        <taxon>Paraglomerales</taxon>
        <taxon>Paraglomeraceae</taxon>
        <taxon>Paraglomus</taxon>
    </lineage>
</organism>
<proteinExistence type="predicted"/>
<evidence type="ECO:0000313" key="2">
    <source>
        <dbReference type="Proteomes" id="UP000789572"/>
    </source>
</evidence>
<accession>A0A9N9HAE2</accession>